<dbReference type="Pfam" id="PF01243">
    <property type="entry name" value="PNPOx_N"/>
    <property type="match status" value="1"/>
</dbReference>
<dbReference type="InterPro" id="IPR019576">
    <property type="entry name" value="Pyridoxamine_oxidase_dimer_C"/>
</dbReference>
<evidence type="ECO:0000313" key="12">
    <source>
        <dbReference type="Proteomes" id="UP000615026"/>
    </source>
</evidence>
<dbReference type="FunFam" id="2.30.110.10:FF:000020">
    <property type="entry name" value="PNPO isoform 11"/>
    <property type="match status" value="1"/>
</dbReference>
<dbReference type="RefSeq" id="WP_193993370.1">
    <property type="nucleotide sequence ID" value="NZ_JADEXP010000093.1"/>
</dbReference>
<evidence type="ECO:0000256" key="5">
    <source>
        <dbReference type="ARBA" id="ARBA00023002"/>
    </source>
</evidence>
<dbReference type="NCBIfam" id="TIGR00558">
    <property type="entry name" value="pdxH"/>
    <property type="match status" value="1"/>
</dbReference>
<evidence type="ECO:0000256" key="8">
    <source>
        <dbReference type="PIRSR" id="PIRSR000190-2"/>
    </source>
</evidence>
<keyword evidence="4 7" id="KW-0288">FMN</keyword>
<feature type="binding site" evidence="7 8">
    <location>
        <begin position="140"/>
        <end position="141"/>
    </location>
    <ligand>
        <name>FMN</name>
        <dbReference type="ChEBI" id="CHEBI:58210"/>
    </ligand>
</feature>
<comment type="catalytic activity">
    <reaction evidence="7">
        <text>pyridoxamine 5'-phosphate + O2 + H2O = pyridoxal 5'-phosphate + H2O2 + NH4(+)</text>
        <dbReference type="Rhea" id="RHEA:15817"/>
        <dbReference type="ChEBI" id="CHEBI:15377"/>
        <dbReference type="ChEBI" id="CHEBI:15379"/>
        <dbReference type="ChEBI" id="CHEBI:16240"/>
        <dbReference type="ChEBI" id="CHEBI:28938"/>
        <dbReference type="ChEBI" id="CHEBI:58451"/>
        <dbReference type="ChEBI" id="CHEBI:597326"/>
        <dbReference type="EC" id="1.4.3.5"/>
    </reaction>
</comment>
<dbReference type="Proteomes" id="UP000615026">
    <property type="component" value="Unassembled WGS sequence"/>
</dbReference>
<evidence type="ECO:0000259" key="9">
    <source>
        <dbReference type="Pfam" id="PF01243"/>
    </source>
</evidence>
<dbReference type="GO" id="GO:0004733">
    <property type="term" value="F:pyridoxamine phosphate oxidase activity"/>
    <property type="evidence" value="ECO:0007669"/>
    <property type="project" value="UniProtKB-UniRule"/>
</dbReference>
<dbReference type="InterPro" id="IPR011576">
    <property type="entry name" value="Pyridox_Oxase_N"/>
</dbReference>
<feature type="binding site" evidence="7 8">
    <location>
        <position position="105"/>
    </location>
    <ligand>
        <name>FMN</name>
        <dbReference type="ChEBI" id="CHEBI:58210"/>
    </ligand>
</feature>
<dbReference type="PANTHER" id="PTHR10851">
    <property type="entry name" value="PYRIDOXINE-5-PHOSPHATE OXIDASE"/>
    <property type="match status" value="1"/>
</dbReference>
<comment type="subunit">
    <text evidence="2 7">Homodimer.</text>
</comment>
<dbReference type="PIRSF" id="PIRSF000190">
    <property type="entry name" value="Pyd_amn-ph_oxd"/>
    <property type="match status" value="1"/>
</dbReference>
<comment type="pathway">
    <text evidence="7">Cofactor metabolism; pyridoxal 5'-phosphate salvage; pyridoxal 5'-phosphate from pyridoxamine 5'-phosphate: step 1/1.</text>
</comment>
<dbReference type="AlphaFoldDB" id="A0A928ZTY8"/>
<name>A0A928ZTY8_LEPEC</name>
<evidence type="ECO:0000259" key="10">
    <source>
        <dbReference type="Pfam" id="PF10590"/>
    </source>
</evidence>
<feature type="domain" description="Pyridoxine 5'-phosphate oxidase dimerisation C-terminal" evidence="10">
    <location>
        <begin position="172"/>
        <end position="217"/>
    </location>
</feature>
<proteinExistence type="inferred from homology"/>
<dbReference type="EC" id="1.4.3.5" evidence="7"/>
<protein>
    <recommendedName>
        <fullName evidence="7">Pyridoxine/pyridoxamine 5'-phosphate oxidase</fullName>
        <ecNumber evidence="7">1.4.3.5</ecNumber>
    </recommendedName>
    <alternativeName>
        <fullName evidence="7">PNP/PMP oxidase</fullName>
        <shortName evidence="7">PNPOx</shortName>
    </alternativeName>
    <alternativeName>
        <fullName evidence="7">Pyridoxal 5'-phosphate synthase</fullName>
    </alternativeName>
</protein>
<dbReference type="HAMAP" id="MF_01629">
    <property type="entry name" value="PdxH"/>
    <property type="match status" value="1"/>
</dbReference>
<dbReference type="PROSITE" id="PS01064">
    <property type="entry name" value="PYRIDOX_OXIDASE"/>
    <property type="match status" value="1"/>
</dbReference>
<comment type="similarity">
    <text evidence="1 7">Belongs to the pyridoxamine 5'-phosphate oxidase family.</text>
</comment>
<feature type="binding site" evidence="7">
    <location>
        <position position="127"/>
    </location>
    <ligand>
        <name>substrate</name>
    </ligand>
</feature>
<dbReference type="EMBL" id="JADEXP010000093">
    <property type="protein sequence ID" value="MBE9067406.1"/>
    <property type="molecule type" value="Genomic_DNA"/>
</dbReference>
<comment type="pathway">
    <text evidence="7">Cofactor metabolism; pyridoxal 5'-phosphate salvage; pyridoxal 5'-phosphate from pyridoxine 5'-phosphate: step 1/1.</text>
</comment>
<evidence type="ECO:0000256" key="1">
    <source>
        <dbReference type="ARBA" id="ARBA00007301"/>
    </source>
</evidence>
<dbReference type="InterPro" id="IPR019740">
    <property type="entry name" value="Pyridox_Oxase_CS"/>
</dbReference>
<evidence type="ECO:0000256" key="6">
    <source>
        <dbReference type="ARBA" id="ARBA00023096"/>
    </source>
</evidence>
<dbReference type="InterPro" id="IPR012349">
    <property type="entry name" value="Split_barrel_FMN-bd"/>
</dbReference>
<feature type="binding site" evidence="7 8">
    <location>
        <begin position="61"/>
        <end position="66"/>
    </location>
    <ligand>
        <name>FMN</name>
        <dbReference type="ChEBI" id="CHEBI:58210"/>
    </ligand>
</feature>
<comment type="catalytic activity">
    <reaction evidence="7">
        <text>pyridoxine 5'-phosphate + O2 = pyridoxal 5'-phosphate + H2O2</text>
        <dbReference type="Rhea" id="RHEA:15149"/>
        <dbReference type="ChEBI" id="CHEBI:15379"/>
        <dbReference type="ChEBI" id="CHEBI:16240"/>
        <dbReference type="ChEBI" id="CHEBI:58589"/>
        <dbReference type="ChEBI" id="CHEBI:597326"/>
        <dbReference type="EC" id="1.4.3.5"/>
    </reaction>
</comment>
<dbReference type="PANTHER" id="PTHR10851:SF0">
    <property type="entry name" value="PYRIDOXINE-5'-PHOSPHATE OXIDASE"/>
    <property type="match status" value="1"/>
</dbReference>
<reference evidence="11" key="1">
    <citation type="submission" date="2020-10" db="EMBL/GenBank/DDBJ databases">
        <authorList>
            <person name="Castelo-Branco R."/>
            <person name="Eusebio N."/>
            <person name="Adriana R."/>
            <person name="Vieira A."/>
            <person name="Brugerolle De Fraissinette N."/>
            <person name="Rezende De Castro R."/>
            <person name="Schneider M.P."/>
            <person name="Vasconcelos V."/>
            <person name="Leao P.N."/>
        </authorList>
    </citation>
    <scope>NUCLEOTIDE SEQUENCE</scope>
    <source>
        <strain evidence="11">LEGE 11479</strain>
    </source>
</reference>
<comment type="caution">
    <text evidence="11">The sequence shown here is derived from an EMBL/GenBank/DDBJ whole genome shotgun (WGS) entry which is preliminary data.</text>
</comment>
<comment type="caution">
    <text evidence="7">Lacks conserved residue(s) required for the propagation of feature annotation.</text>
</comment>
<feature type="binding site" evidence="7 8">
    <location>
        <position position="195"/>
    </location>
    <ligand>
        <name>FMN</name>
        <dbReference type="ChEBI" id="CHEBI:58210"/>
    </ligand>
</feature>
<comment type="function">
    <text evidence="7">Catalyzes the oxidation of either pyridoxine 5'-phosphate (PNP) or pyridoxamine 5'-phosphate (PMP) into pyridoxal 5'-phosphate (PLP).</text>
</comment>
<dbReference type="GO" id="GO:0010181">
    <property type="term" value="F:FMN binding"/>
    <property type="evidence" value="ECO:0007669"/>
    <property type="project" value="UniProtKB-UniRule"/>
</dbReference>
<gene>
    <name evidence="7 11" type="primary">pdxH</name>
    <name evidence="11" type="ORF">IQ260_12140</name>
</gene>
<sequence length="217" mass="25672">MGIEQLRQEYSQWELRREQLPDDPMLFFEQWFQDACNQADLPEPNAMVLGSVSPNGRPTQRTVLLKYFDQNGFVFFTNYSSRKAKHIKQHPVASLLFLWLPLERQVEIQGRVEQVSTAESLAYFSLRPRGAQLGAWCSQQSQVITSRKLLELKFDEIRRKFSNHEIPLPSSWGGYRVVPDRMEFWQGRPNRLHDRFLYSRKSHDSQMDNWQIQRLAP</sequence>
<feature type="binding site" evidence="7">
    <location>
        <position position="123"/>
    </location>
    <ligand>
        <name>substrate</name>
    </ligand>
</feature>
<evidence type="ECO:0000256" key="2">
    <source>
        <dbReference type="ARBA" id="ARBA00011738"/>
    </source>
</evidence>
<dbReference type="InterPro" id="IPR000659">
    <property type="entry name" value="Pyridox_Oxase"/>
</dbReference>
<feature type="binding site" evidence="7">
    <location>
        <position position="66"/>
    </location>
    <ligand>
        <name>substrate</name>
    </ligand>
</feature>
<keyword evidence="12" id="KW-1185">Reference proteome</keyword>
<feature type="binding site" evidence="7 8">
    <location>
        <position position="82"/>
    </location>
    <ligand>
        <name>FMN</name>
        <dbReference type="ChEBI" id="CHEBI:58210"/>
    </ligand>
</feature>
<feature type="binding site" evidence="7">
    <location>
        <begin position="191"/>
        <end position="193"/>
    </location>
    <ligand>
        <name>substrate</name>
    </ligand>
</feature>
<dbReference type="GO" id="GO:0008615">
    <property type="term" value="P:pyridoxine biosynthetic process"/>
    <property type="evidence" value="ECO:0007669"/>
    <property type="project" value="UniProtKB-UniRule"/>
</dbReference>
<feature type="binding site" evidence="7 8">
    <location>
        <begin position="76"/>
        <end position="77"/>
    </location>
    <ligand>
        <name>FMN</name>
        <dbReference type="ChEBI" id="CHEBI:58210"/>
    </ligand>
</feature>
<dbReference type="Gene3D" id="2.30.110.10">
    <property type="entry name" value="Electron Transport, Fmn-binding Protein, Chain A"/>
    <property type="match status" value="1"/>
</dbReference>
<keyword evidence="3 7" id="KW-0285">Flavoprotein</keyword>
<evidence type="ECO:0000256" key="4">
    <source>
        <dbReference type="ARBA" id="ARBA00022643"/>
    </source>
</evidence>
<feature type="binding site" evidence="7 8">
    <location>
        <position position="83"/>
    </location>
    <ligand>
        <name>FMN</name>
        <dbReference type="ChEBI" id="CHEBI:58210"/>
    </ligand>
</feature>
<keyword evidence="6 7" id="KW-0664">Pyridoxine biosynthesis</keyword>
<evidence type="ECO:0000313" key="11">
    <source>
        <dbReference type="EMBL" id="MBE9067406.1"/>
    </source>
</evidence>
<dbReference type="SUPFAM" id="SSF50475">
    <property type="entry name" value="FMN-binding split barrel"/>
    <property type="match status" value="1"/>
</dbReference>
<evidence type="ECO:0000256" key="3">
    <source>
        <dbReference type="ARBA" id="ARBA00022630"/>
    </source>
</evidence>
<evidence type="ECO:0000256" key="7">
    <source>
        <dbReference type="HAMAP-Rule" id="MF_01629"/>
    </source>
</evidence>
<organism evidence="11 12">
    <name type="scientific">Leptolyngbya cf. ectocarpi LEGE 11479</name>
    <dbReference type="NCBI Taxonomy" id="1828722"/>
    <lineage>
        <taxon>Bacteria</taxon>
        <taxon>Bacillati</taxon>
        <taxon>Cyanobacteriota</taxon>
        <taxon>Cyanophyceae</taxon>
        <taxon>Leptolyngbyales</taxon>
        <taxon>Leptolyngbyaceae</taxon>
        <taxon>Leptolyngbya group</taxon>
        <taxon>Leptolyngbya</taxon>
    </lineage>
</organism>
<dbReference type="Pfam" id="PF10590">
    <property type="entry name" value="PNP_phzG_C"/>
    <property type="match status" value="1"/>
</dbReference>
<feature type="binding site" evidence="7 8">
    <location>
        <position position="185"/>
    </location>
    <ligand>
        <name>FMN</name>
        <dbReference type="ChEBI" id="CHEBI:58210"/>
    </ligand>
</feature>
<keyword evidence="5 7" id="KW-0560">Oxidoreductase</keyword>
<comment type="cofactor">
    <cofactor evidence="7 8">
        <name>FMN</name>
        <dbReference type="ChEBI" id="CHEBI:58210"/>
    </cofactor>
    <text evidence="7 8">Binds 1 FMN per subunit.</text>
</comment>
<dbReference type="NCBIfam" id="NF004231">
    <property type="entry name" value="PRK05679.1"/>
    <property type="match status" value="1"/>
</dbReference>
<feature type="domain" description="Pyridoxamine 5'-phosphate oxidase N-terminal" evidence="9">
    <location>
        <begin position="39"/>
        <end position="158"/>
    </location>
</feature>
<accession>A0A928ZTY8</accession>